<dbReference type="EMBL" id="ML976692">
    <property type="protein sequence ID" value="KAF1971676.1"/>
    <property type="molecule type" value="Genomic_DNA"/>
</dbReference>
<protein>
    <submittedName>
        <fullName evidence="1">Uncharacterized protein</fullName>
    </submittedName>
</protein>
<accession>A0A6A5V9H6</accession>
<sequence>MRVDNWTRSVVADSFVSSLGYGCPCRLSSLSIVIWMTPKGSAKDKSTCIRDSRLSRSLQRIDEHSTLAHEITANRCDDIESLIMAHTGLRGRIWYLDGHGGPALKLSLSARVFISRHRTSSTSSISSVELTRYEVAPSGLRRRYKRMRNLLEKTVIKHAIRQGP</sequence>
<keyword evidence="2" id="KW-1185">Reference proteome</keyword>
<proteinExistence type="predicted"/>
<name>A0A6A5V9H6_9PLEO</name>
<reference evidence="1" key="1">
    <citation type="journal article" date="2020" name="Stud. Mycol.">
        <title>101 Dothideomycetes genomes: a test case for predicting lifestyles and emergence of pathogens.</title>
        <authorList>
            <person name="Haridas S."/>
            <person name="Albert R."/>
            <person name="Binder M."/>
            <person name="Bloem J."/>
            <person name="Labutti K."/>
            <person name="Salamov A."/>
            <person name="Andreopoulos B."/>
            <person name="Baker S."/>
            <person name="Barry K."/>
            <person name="Bills G."/>
            <person name="Bluhm B."/>
            <person name="Cannon C."/>
            <person name="Castanera R."/>
            <person name="Culley D."/>
            <person name="Daum C."/>
            <person name="Ezra D."/>
            <person name="Gonzalez J."/>
            <person name="Henrissat B."/>
            <person name="Kuo A."/>
            <person name="Liang C."/>
            <person name="Lipzen A."/>
            <person name="Lutzoni F."/>
            <person name="Magnuson J."/>
            <person name="Mondo S."/>
            <person name="Nolan M."/>
            <person name="Ohm R."/>
            <person name="Pangilinan J."/>
            <person name="Park H.-J."/>
            <person name="Ramirez L."/>
            <person name="Alfaro M."/>
            <person name="Sun H."/>
            <person name="Tritt A."/>
            <person name="Yoshinaga Y."/>
            <person name="Zwiers L.-H."/>
            <person name="Turgeon B."/>
            <person name="Goodwin S."/>
            <person name="Spatafora J."/>
            <person name="Crous P."/>
            <person name="Grigoriev I."/>
        </authorList>
    </citation>
    <scope>NUCLEOTIDE SEQUENCE</scope>
    <source>
        <strain evidence="1">CBS 107.79</strain>
    </source>
</reference>
<gene>
    <name evidence="1" type="ORF">BU23DRAFT_179092</name>
</gene>
<evidence type="ECO:0000313" key="1">
    <source>
        <dbReference type="EMBL" id="KAF1971676.1"/>
    </source>
</evidence>
<dbReference type="AlphaFoldDB" id="A0A6A5V9H6"/>
<evidence type="ECO:0000313" key="2">
    <source>
        <dbReference type="Proteomes" id="UP000800036"/>
    </source>
</evidence>
<dbReference type="Proteomes" id="UP000800036">
    <property type="component" value="Unassembled WGS sequence"/>
</dbReference>
<organism evidence="1 2">
    <name type="scientific">Bimuria novae-zelandiae CBS 107.79</name>
    <dbReference type="NCBI Taxonomy" id="1447943"/>
    <lineage>
        <taxon>Eukaryota</taxon>
        <taxon>Fungi</taxon>
        <taxon>Dikarya</taxon>
        <taxon>Ascomycota</taxon>
        <taxon>Pezizomycotina</taxon>
        <taxon>Dothideomycetes</taxon>
        <taxon>Pleosporomycetidae</taxon>
        <taxon>Pleosporales</taxon>
        <taxon>Massarineae</taxon>
        <taxon>Didymosphaeriaceae</taxon>
        <taxon>Bimuria</taxon>
    </lineage>
</organism>